<evidence type="ECO:0000259" key="1">
    <source>
        <dbReference type="Pfam" id="PF05685"/>
    </source>
</evidence>
<evidence type="ECO:0000313" key="3">
    <source>
        <dbReference type="Proteomes" id="UP000271624"/>
    </source>
</evidence>
<comment type="caution">
    <text evidence="2">The sequence shown here is derived from an EMBL/GenBank/DDBJ whole genome shotgun (WGS) entry which is preliminary data.</text>
</comment>
<protein>
    <recommendedName>
        <fullName evidence="1">Putative restriction endonuclease domain-containing protein</fullName>
    </recommendedName>
</protein>
<reference evidence="2" key="2">
    <citation type="journal article" date="2019" name="Genome Biol. Evol.">
        <title>Day and night: Metabolic profiles and evolutionary relationships of six axenic non-marine cyanobacteria.</title>
        <authorList>
            <person name="Will S.E."/>
            <person name="Henke P."/>
            <person name="Boedeker C."/>
            <person name="Huang S."/>
            <person name="Brinkmann H."/>
            <person name="Rohde M."/>
            <person name="Jarek M."/>
            <person name="Friedl T."/>
            <person name="Seufert S."/>
            <person name="Schumacher M."/>
            <person name="Overmann J."/>
            <person name="Neumann-Schaal M."/>
            <person name="Petersen J."/>
        </authorList>
    </citation>
    <scope>NUCLEOTIDE SEQUENCE [LARGE SCALE GENOMIC DNA]</scope>
    <source>
        <strain evidence="2">PCC 7102</strain>
    </source>
</reference>
<dbReference type="RefSeq" id="WP_127086555.1">
    <property type="nucleotide sequence ID" value="NZ_RSCL01000034.1"/>
</dbReference>
<proteinExistence type="predicted"/>
<sequence length="184" mass="20762">MTIAVKHITLDEFLQLPETEPASEYINGEINQKPMPQGEHSRLQGKLVSTINEVTEPQKVALALPELRCTFGGATVVPDVAVFRWERIPRTESGRIANRFESHPDWAIEILSPEQSQTKVLRNLLHCSKNGTELGWLILPDEDGILVVHPNQRVELLERTDILPAISNIDLSLTVEQIFSWLNI</sequence>
<dbReference type="InterPro" id="IPR011335">
    <property type="entry name" value="Restrct_endonuc-II-like"/>
</dbReference>
<evidence type="ECO:0000313" key="2">
    <source>
        <dbReference type="EMBL" id="RUS96986.1"/>
    </source>
</evidence>
<dbReference type="PANTHER" id="PTHR34107">
    <property type="entry name" value="SLL0198 PROTEIN-RELATED"/>
    <property type="match status" value="1"/>
</dbReference>
<dbReference type="InterPro" id="IPR008538">
    <property type="entry name" value="Uma2"/>
</dbReference>
<gene>
    <name evidence="2" type="ORF">DSM106972_085360</name>
</gene>
<dbReference type="EMBL" id="RSCL01000034">
    <property type="protein sequence ID" value="RUS96986.1"/>
    <property type="molecule type" value="Genomic_DNA"/>
</dbReference>
<keyword evidence="3" id="KW-1185">Reference proteome</keyword>
<dbReference type="OrthoDB" id="461333at2"/>
<dbReference type="AlphaFoldDB" id="A0A433UT51"/>
<dbReference type="Proteomes" id="UP000271624">
    <property type="component" value="Unassembled WGS sequence"/>
</dbReference>
<reference evidence="2" key="1">
    <citation type="submission" date="2018-12" db="EMBL/GenBank/DDBJ databases">
        <authorList>
            <person name="Will S."/>
            <person name="Neumann-Schaal M."/>
            <person name="Henke P."/>
        </authorList>
    </citation>
    <scope>NUCLEOTIDE SEQUENCE</scope>
    <source>
        <strain evidence="2">PCC 7102</strain>
    </source>
</reference>
<feature type="domain" description="Putative restriction endonuclease" evidence="1">
    <location>
        <begin position="10"/>
        <end position="175"/>
    </location>
</feature>
<dbReference type="SUPFAM" id="SSF52980">
    <property type="entry name" value="Restriction endonuclease-like"/>
    <property type="match status" value="1"/>
</dbReference>
<dbReference type="Gene3D" id="3.90.1570.10">
    <property type="entry name" value="tt1808, chain A"/>
    <property type="match status" value="1"/>
</dbReference>
<dbReference type="PANTHER" id="PTHR34107:SF1">
    <property type="entry name" value="SLL0198 PROTEIN"/>
    <property type="match status" value="1"/>
</dbReference>
<name>A0A433UT51_9CYAN</name>
<dbReference type="CDD" id="cd06260">
    <property type="entry name" value="DUF820-like"/>
    <property type="match status" value="1"/>
</dbReference>
<accession>A0A433UT51</accession>
<dbReference type="Pfam" id="PF05685">
    <property type="entry name" value="Uma2"/>
    <property type="match status" value="1"/>
</dbReference>
<dbReference type="InterPro" id="IPR012296">
    <property type="entry name" value="Nuclease_put_TT1808"/>
</dbReference>
<organism evidence="2 3">
    <name type="scientific">Dulcicalothrix desertica PCC 7102</name>
    <dbReference type="NCBI Taxonomy" id="232991"/>
    <lineage>
        <taxon>Bacteria</taxon>
        <taxon>Bacillati</taxon>
        <taxon>Cyanobacteriota</taxon>
        <taxon>Cyanophyceae</taxon>
        <taxon>Nostocales</taxon>
        <taxon>Calotrichaceae</taxon>
        <taxon>Dulcicalothrix</taxon>
    </lineage>
</organism>